<dbReference type="Pfam" id="PF07331">
    <property type="entry name" value="TctB"/>
    <property type="match status" value="1"/>
</dbReference>
<feature type="transmembrane region" description="Helical" evidence="1">
    <location>
        <begin position="120"/>
        <end position="141"/>
    </location>
</feature>
<feature type="domain" description="DUF1468" evidence="2">
    <location>
        <begin position="12"/>
        <end position="144"/>
    </location>
</feature>
<dbReference type="RefSeq" id="WP_290333996.1">
    <property type="nucleotide sequence ID" value="NZ_JAUFPU010000018.1"/>
</dbReference>
<dbReference type="EMBL" id="JAUFPU010000018">
    <property type="protein sequence ID" value="MDN3578668.1"/>
    <property type="molecule type" value="Genomic_DNA"/>
</dbReference>
<feature type="transmembrane region" description="Helical" evidence="1">
    <location>
        <begin position="98"/>
        <end position="113"/>
    </location>
</feature>
<dbReference type="InterPro" id="IPR009936">
    <property type="entry name" value="DUF1468"/>
</dbReference>
<accession>A0ABT8BAS1</accession>
<reference evidence="3" key="1">
    <citation type="journal article" date="2014" name="Int. J. Syst. Evol. Microbiol.">
        <title>Complete genome of a new Firmicutes species belonging to the dominant human colonic microbiota ('Ruminococcus bicirculans') reveals two chromosomes and a selective capacity to utilize plant glucans.</title>
        <authorList>
            <consortium name="NISC Comparative Sequencing Program"/>
            <person name="Wegmann U."/>
            <person name="Louis P."/>
            <person name="Goesmann A."/>
            <person name="Henrissat B."/>
            <person name="Duncan S.H."/>
            <person name="Flint H.J."/>
        </authorList>
    </citation>
    <scope>NUCLEOTIDE SEQUENCE</scope>
    <source>
        <strain evidence="3">CECT 7703</strain>
    </source>
</reference>
<evidence type="ECO:0000259" key="2">
    <source>
        <dbReference type="Pfam" id="PF07331"/>
    </source>
</evidence>
<keyword evidence="1" id="KW-1133">Transmembrane helix</keyword>
<evidence type="ECO:0000256" key="1">
    <source>
        <dbReference type="SAM" id="Phobius"/>
    </source>
</evidence>
<keyword evidence="4" id="KW-1185">Reference proteome</keyword>
<sequence length="153" mass="16486">MASTIRNTKDFFSGLLFTAIGSAALVLARDYEMGTLLRMGPGYYPSVLAGGLLLVGLICLVRSFRTDGTPIGRLAWRPLLLVVLPIACFGILIRDAGLVPAIVLLVTVSAYASERFSFKATVPLALGMCVFSWLIFIKGLGLPMQLLGPWFGF</sequence>
<protein>
    <submittedName>
        <fullName evidence="3">Tripartite tricarboxylate transporter TctB family protein</fullName>
    </submittedName>
</protein>
<reference evidence="3" key="2">
    <citation type="submission" date="2023-06" db="EMBL/GenBank/DDBJ databases">
        <authorList>
            <person name="Lucena T."/>
            <person name="Sun Q."/>
        </authorList>
    </citation>
    <scope>NUCLEOTIDE SEQUENCE</scope>
    <source>
        <strain evidence="3">CECT 7703</strain>
    </source>
</reference>
<evidence type="ECO:0000313" key="4">
    <source>
        <dbReference type="Proteomes" id="UP001180081"/>
    </source>
</evidence>
<organism evidence="3 4">
    <name type="scientific">Chitinimonas viridis</name>
    <dbReference type="NCBI Taxonomy" id="664880"/>
    <lineage>
        <taxon>Bacteria</taxon>
        <taxon>Pseudomonadati</taxon>
        <taxon>Pseudomonadota</taxon>
        <taxon>Betaproteobacteria</taxon>
        <taxon>Neisseriales</taxon>
        <taxon>Chitinibacteraceae</taxon>
        <taxon>Chitinimonas</taxon>
    </lineage>
</organism>
<evidence type="ECO:0000313" key="3">
    <source>
        <dbReference type="EMBL" id="MDN3578668.1"/>
    </source>
</evidence>
<feature type="transmembrane region" description="Helical" evidence="1">
    <location>
        <begin position="44"/>
        <end position="62"/>
    </location>
</feature>
<name>A0ABT8BAS1_9NEIS</name>
<feature type="transmembrane region" description="Helical" evidence="1">
    <location>
        <begin position="74"/>
        <end position="92"/>
    </location>
</feature>
<keyword evidence="1" id="KW-0472">Membrane</keyword>
<comment type="caution">
    <text evidence="3">The sequence shown here is derived from an EMBL/GenBank/DDBJ whole genome shotgun (WGS) entry which is preliminary data.</text>
</comment>
<dbReference type="Proteomes" id="UP001180081">
    <property type="component" value="Unassembled WGS sequence"/>
</dbReference>
<proteinExistence type="predicted"/>
<gene>
    <name evidence="3" type="ORF">QWZ03_18030</name>
</gene>
<keyword evidence="1" id="KW-0812">Transmembrane</keyword>